<evidence type="ECO:0000313" key="2">
    <source>
        <dbReference type="Proteomes" id="UP000239494"/>
    </source>
</evidence>
<reference evidence="1 2" key="1">
    <citation type="submission" date="2018-03" db="EMBL/GenBank/DDBJ databases">
        <title>Genomic Encyclopedia of Archaeal and Bacterial Type Strains, Phase II (KMG-II): from individual species to whole genera.</title>
        <authorList>
            <person name="Goeker M."/>
        </authorList>
    </citation>
    <scope>NUCLEOTIDE SEQUENCE [LARGE SCALE GENOMIC DNA]</scope>
    <source>
        <strain evidence="1 2">DSM 44720</strain>
    </source>
</reference>
<accession>A0A2T0T1I2</accession>
<name>A0A2T0T1I2_9PSEU</name>
<dbReference type="OrthoDB" id="3534386at2"/>
<comment type="caution">
    <text evidence="1">The sequence shown here is derived from an EMBL/GenBank/DDBJ whole genome shotgun (WGS) entry which is preliminary data.</text>
</comment>
<sequence>MTPVPGGRALVRSHVVTGGRGTPSRNTLDHVTLITASREDVEGLEPETRRLVRLCLGGWLSVAEAAVHLGLPVSVTKVLVADLVDSGHVTATAPAAPAGAPSPQLLKDVLDGLRALL</sequence>
<dbReference type="Pfam" id="PF05331">
    <property type="entry name" value="DUF742"/>
    <property type="match status" value="1"/>
</dbReference>
<dbReference type="EMBL" id="PVTF01000007">
    <property type="protein sequence ID" value="PRY39538.1"/>
    <property type="molecule type" value="Genomic_DNA"/>
</dbReference>
<evidence type="ECO:0000313" key="1">
    <source>
        <dbReference type="EMBL" id="PRY39538.1"/>
    </source>
</evidence>
<protein>
    <submittedName>
        <fullName evidence="1">Uncharacterized protein DUF742</fullName>
    </submittedName>
</protein>
<gene>
    <name evidence="1" type="ORF">CLV43_107121</name>
</gene>
<organism evidence="1 2">
    <name type="scientific">Umezawaea tangerina</name>
    <dbReference type="NCBI Taxonomy" id="84725"/>
    <lineage>
        <taxon>Bacteria</taxon>
        <taxon>Bacillati</taxon>
        <taxon>Actinomycetota</taxon>
        <taxon>Actinomycetes</taxon>
        <taxon>Pseudonocardiales</taxon>
        <taxon>Pseudonocardiaceae</taxon>
        <taxon>Umezawaea</taxon>
    </lineage>
</organism>
<dbReference type="PANTHER" id="PTHR36221:SF1">
    <property type="entry name" value="DUF742 DOMAIN-CONTAINING PROTEIN"/>
    <property type="match status" value="1"/>
</dbReference>
<dbReference type="AlphaFoldDB" id="A0A2T0T1I2"/>
<dbReference type="PANTHER" id="PTHR36221">
    <property type="entry name" value="DUF742 DOMAIN-CONTAINING PROTEIN"/>
    <property type="match status" value="1"/>
</dbReference>
<dbReference type="RefSeq" id="WP_106189480.1">
    <property type="nucleotide sequence ID" value="NZ_PVTF01000007.1"/>
</dbReference>
<dbReference type="InterPro" id="IPR007995">
    <property type="entry name" value="DUF742"/>
</dbReference>
<keyword evidence="2" id="KW-1185">Reference proteome</keyword>
<proteinExistence type="predicted"/>
<dbReference type="Proteomes" id="UP000239494">
    <property type="component" value="Unassembled WGS sequence"/>
</dbReference>